<reference evidence="3" key="1">
    <citation type="submission" date="2022-07" db="EMBL/GenBank/DDBJ databases">
        <title>Phylogenomic reconstructions and comparative analyses of Kickxellomycotina fungi.</title>
        <authorList>
            <person name="Reynolds N.K."/>
            <person name="Stajich J.E."/>
            <person name="Barry K."/>
            <person name="Grigoriev I.V."/>
            <person name="Crous P."/>
            <person name="Smith M.E."/>
        </authorList>
    </citation>
    <scope>NUCLEOTIDE SEQUENCE</scope>
    <source>
        <strain evidence="3">RSA 476</strain>
    </source>
</reference>
<feature type="region of interest" description="Disordered" evidence="1">
    <location>
        <begin position="68"/>
        <end position="88"/>
    </location>
</feature>
<dbReference type="AlphaFoldDB" id="A0A9W8INP9"/>
<keyword evidence="4" id="KW-1185">Reference proteome</keyword>
<proteinExistence type="predicted"/>
<sequence>MNLSFFAIFVALCHFVLGAPLGREQVTPLGALTNYQIVVPKGDGTFSTLPAWQINEYTRNFMRYWNAMNRPGHNGGGQNKPGRKPTQPTVEMPTIVAPKVPTQVPLPKGPDTPMFSTHPMELPTIVAPSVPTHVYQPNDPAPPLFTTYAPSELWTKVFT</sequence>
<name>A0A9W8INP9_9FUNG</name>
<protein>
    <recommendedName>
        <fullName evidence="5">Secreted protein</fullName>
    </recommendedName>
</protein>
<feature type="signal peptide" evidence="2">
    <location>
        <begin position="1"/>
        <end position="18"/>
    </location>
</feature>
<dbReference type="EMBL" id="JANBUY010000075">
    <property type="protein sequence ID" value="KAJ2864865.1"/>
    <property type="molecule type" value="Genomic_DNA"/>
</dbReference>
<gene>
    <name evidence="3" type="ORF">GGH94_002626</name>
</gene>
<keyword evidence="2" id="KW-0732">Signal</keyword>
<evidence type="ECO:0000313" key="3">
    <source>
        <dbReference type="EMBL" id="KAJ2864865.1"/>
    </source>
</evidence>
<accession>A0A9W8INP9</accession>
<evidence type="ECO:0008006" key="5">
    <source>
        <dbReference type="Google" id="ProtNLM"/>
    </source>
</evidence>
<evidence type="ECO:0000256" key="2">
    <source>
        <dbReference type="SAM" id="SignalP"/>
    </source>
</evidence>
<evidence type="ECO:0000256" key="1">
    <source>
        <dbReference type="SAM" id="MobiDB-lite"/>
    </source>
</evidence>
<organism evidence="3 4">
    <name type="scientific">Coemansia aciculifera</name>
    <dbReference type="NCBI Taxonomy" id="417176"/>
    <lineage>
        <taxon>Eukaryota</taxon>
        <taxon>Fungi</taxon>
        <taxon>Fungi incertae sedis</taxon>
        <taxon>Zoopagomycota</taxon>
        <taxon>Kickxellomycotina</taxon>
        <taxon>Kickxellomycetes</taxon>
        <taxon>Kickxellales</taxon>
        <taxon>Kickxellaceae</taxon>
        <taxon>Coemansia</taxon>
    </lineage>
</organism>
<evidence type="ECO:0000313" key="4">
    <source>
        <dbReference type="Proteomes" id="UP001140074"/>
    </source>
</evidence>
<dbReference type="Proteomes" id="UP001140074">
    <property type="component" value="Unassembled WGS sequence"/>
</dbReference>
<feature type="chain" id="PRO_5040779651" description="Secreted protein" evidence="2">
    <location>
        <begin position="19"/>
        <end position="159"/>
    </location>
</feature>
<comment type="caution">
    <text evidence="3">The sequence shown here is derived from an EMBL/GenBank/DDBJ whole genome shotgun (WGS) entry which is preliminary data.</text>
</comment>